<comment type="subcellular location">
    <subcellularLocation>
        <location evidence="1">Cell membrane</location>
    </subcellularLocation>
    <subcellularLocation>
        <location evidence="2">Cytoplasm</location>
        <location evidence="2">Cytoskeleton</location>
        <location evidence="2">Cilium axoneme</location>
    </subcellularLocation>
</comment>
<evidence type="ECO:0000256" key="6">
    <source>
        <dbReference type="ARBA" id="ARBA00022574"/>
    </source>
</evidence>
<dbReference type="GO" id="GO:0007399">
    <property type="term" value="P:nervous system development"/>
    <property type="evidence" value="ECO:0007669"/>
    <property type="project" value="TreeGrafter"/>
</dbReference>
<dbReference type="InterPro" id="IPR024511">
    <property type="entry name" value="Frtz"/>
</dbReference>
<keyword evidence="6" id="KW-0853">WD repeat</keyword>
<accession>A0A4W5KEM3</accession>
<evidence type="ECO:0000256" key="10">
    <source>
        <dbReference type="ARBA" id="ARBA00023136"/>
    </source>
</evidence>
<dbReference type="GO" id="GO:0045184">
    <property type="term" value="P:establishment of protein localization"/>
    <property type="evidence" value="ECO:0007669"/>
    <property type="project" value="TreeGrafter"/>
</dbReference>
<keyword evidence="4" id="KW-1003">Cell membrane</keyword>
<evidence type="ECO:0000256" key="11">
    <source>
        <dbReference type="ARBA" id="ARBA00023212"/>
    </source>
</evidence>
<protein>
    <submittedName>
        <fullName evidence="13">Uncharacterized protein</fullName>
    </submittedName>
</protein>
<evidence type="ECO:0000256" key="2">
    <source>
        <dbReference type="ARBA" id="ARBA00004430"/>
    </source>
</evidence>
<dbReference type="GO" id="GO:0005886">
    <property type="term" value="C:plasma membrane"/>
    <property type="evidence" value="ECO:0007669"/>
    <property type="project" value="UniProtKB-SubCell"/>
</dbReference>
<evidence type="ECO:0000256" key="12">
    <source>
        <dbReference type="ARBA" id="ARBA00023273"/>
    </source>
</evidence>
<keyword evidence="5" id="KW-0963">Cytoplasm</keyword>
<sequence>MMYFSNRFHSFLDLLKLNSMIIPFVGWLVFRSGVLPWEFGRFGNTVSLSLLPYKSPDQTSCCFLLSSFFYSSPLLVCFVARGYSWTPRNRRPEKLRDSLEKLEELLQTNSVVHSRWKSKHCCQLMLSSGVLVTLALNGPQLDRVCVDRTLVGRLPANTVSDAVLSDRLLLLSFLEKSQVCVIYLNRKNQGSPDTSHRLEKLSPSELKAQYTHTIYTHTEHTHTAHTH</sequence>
<organism evidence="13 14">
    <name type="scientific">Hucho hucho</name>
    <name type="common">huchen</name>
    <dbReference type="NCBI Taxonomy" id="62062"/>
    <lineage>
        <taxon>Eukaryota</taxon>
        <taxon>Metazoa</taxon>
        <taxon>Chordata</taxon>
        <taxon>Craniata</taxon>
        <taxon>Vertebrata</taxon>
        <taxon>Euteleostomi</taxon>
        <taxon>Actinopterygii</taxon>
        <taxon>Neopterygii</taxon>
        <taxon>Teleostei</taxon>
        <taxon>Protacanthopterygii</taxon>
        <taxon>Salmoniformes</taxon>
        <taxon>Salmonidae</taxon>
        <taxon>Salmoninae</taxon>
        <taxon>Hucho</taxon>
    </lineage>
</organism>
<keyword evidence="9" id="KW-0969">Cilium</keyword>
<reference evidence="13" key="2">
    <citation type="submission" date="2025-08" db="UniProtKB">
        <authorList>
            <consortium name="Ensembl"/>
        </authorList>
    </citation>
    <scope>IDENTIFICATION</scope>
</reference>
<dbReference type="Proteomes" id="UP000314982">
    <property type="component" value="Unassembled WGS sequence"/>
</dbReference>
<dbReference type="Ensembl" id="ENSHHUT00000009212.1">
    <property type="protein sequence ID" value="ENSHHUP00000008945.1"/>
    <property type="gene ID" value="ENSHHUG00000005474.1"/>
</dbReference>
<evidence type="ECO:0000256" key="3">
    <source>
        <dbReference type="ARBA" id="ARBA00006059"/>
    </source>
</evidence>
<dbReference type="STRING" id="62062.ENSHHUP00000008945"/>
<evidence type="ECO:0000256" key="4">
    <source>
        <dbReference type="ARBA" id="ARBA00022475"/>
    </source>
</evidence>
<keyword evidence="8" id="KW-0970">Cilium biogenesis/degradation</keyword>
<dbReference type="GeneTree" id="ENSGT00390000016551"/>
<evidence type="ECO:0000256" key="5">
    <source>
        <dbReference type="ARBA" id="ARBA00022490"/>
    </source>
</evidence>
<dbReference type="GO" id="GO:0044782">
    <property type="term" value="P:cilium organization"/>
    <property type="evidence" value="ECO:0007669"/>
    <property type="project" value="TreeGrafter"/>
</dbReference>
<evidence type="ECO:0000256" key="8">
    <source>
        <dbReference type="ARBA" id="ARBA00022794"/>
    </source>
</evidence>
<evidence type="ECO:0000313" key="14">
    <source>
        <dbReference type="Proteomes" id="UP000314982"/>
    </source>
</evidence>
<comment type="similarity">
    <text evidence="3">Belongs to the WD repeat fritz family.</text>
</comment>
<reference evidence="14" key="1">
    <citation type="submission" date="2018-06" db="EMBL/GenBank/DDBJ databases">
        <title>Genome assembly of Danube salmon.</title>
        <authorList>
            <person name="Macqueen D.J."/>
            <person name="Gundappa M.K."/>
        </authorList>
    </citation>
    <scope>NUCLEOTIDE SEQUENCE [LARGE SCALE GENOMIC DNA]</scope>
</reference>
<keyword evidence="7" id="KW-0677">Repeat</keyword>
<name>A0A4W5KEM3_9TELE</name>
<evidence type="ECO:0000256" key="7">
    <source>
        <dbReference type="ARBA" id="ARBA00022737"/>
    </source>
</evidence>
<dbReference type="Pfam" id="PF11768">
    <property type="entry name" value="Frtz"/>
    <property type="match status" value="1"/>
</dbReference>
<keyword evidence="10" id="KW-0472">Membrane</keyword>
<dbReference type="GO" id="GO:0097541">
    <property type="term" value="C:axonemal basal plate"/>
    <property type="evidence" value="ECO:0007669"/>
    <property type="project" value="TreeGrafter"/>
</dbReference>
<evidence type="ECO:0000256" key="9">
    <source>
        <dbReference type="ARBA" id="ARBA00023069"/>
    </source>
</evidence>
<evidence type="ECO:0000256" key="1">
    <source>
        <dbReference type="ARBA" id="ARBA00004236"/>
    </source>
</evidence>
<dbReference type="PANTHER" id="PTHR13667">
    <property type="entry name" value="HOMOLOC-13"/>
    <property type="match status" value="1"/>
</dbReference>
<reference evidence="13" key="3">
    <citation type="submission" date="2025-09" db="UniProtKB">
        <authorList>
            <consortium name="Ensembl"/>
        </authorList>
    </citation>
    <scope>IDENTIFICATION</scope>
</reference>
<proteinExistence type="inferred from homology"/>
<dbReference type="AlphaFoldDB" id="A0A4W5KEM3"/>
<keyword evidence="12" id="KW-0966">Cell projection</keyword>
<keyword evidence="14" id="KW-1185">Reference proteome</keyword>
<dbReference type="PANTHER" id="PTHR13667:SF5">
    <property type="entry name" value="WD REPEAT-CONTAINING AND PLANAR CELL POLARITY EFFECTOR PROTEIN FRITZ HOMOLOG"/>
    <property type="match status" value="1"/>
</dbReference>
<evidence type="ECO:0000313" key="13">
    <source>
        <dbReference type="Ensembl" id="ENSHHUP00000008945.1"/>
    </source>
</evidence>
<keyword evidence="11" id="KW-0206">Cytoskeleton</keyword>